<accession>A0A1H2DBU0</accession>
<dbReference type="AlphaFoldDB" id="A0A1H2DBU0"/>
<dbReference type="OrthoDB" id="9179578at2"/>
<evidence type="ECO:0000313" key="1">
    <source>
        <dbReference type="EMBL" id="SDT80057.1"/>
    </source>
</evidence>
<sequence>MFIDINIPGGLYRGWVTIPELRLLQEFQDRAGYGGYSECFGLDDFNDTSGLSSGWSEDPEFLSRLIPFATATGGGSFYAFWRADDREDLATLPVVVFGDEGGEHVVAGDLRGLLRLLTFDTEPCVDHGQVFFYRLEDEEHSDSHEEFVAWLGTHFGLAAVDDPEEIIDAAQAEWGERFATWKAEYLEQKPLDQQ</sequence>
<name>A0A1H2DBU0_9ACTN</name>
<dbReference type="EMBL" id="LT629758">
    <property type="protein sequence ID" value="SDT80057.1"/>
    <property type="molecule type" value="Genomic_DNA"/>
</dbReference>
<reference evidence="1 2" key="1">
    <citation type="submission" date="2016-10" db="EMBL/GenBank/DDBJ databases">
        <authorList>
            <person name="de Groot N.N."/>
        </authorList>
    </citation>
    <scope>NUCLEOTIDE SEQUENCE [LARGE SCALE GENOMIC DNA]</scope>
    <source>
        <strain evidence="1 2">DSM 43941</strain>
    </source>
</reference>
<keyword evidence="2" id="KW-1185">Reference proteome</keyword>
<proteinExistence type="predicted"/>
<gene>
    <name evidence="1" type="ORF">SAMN04489716_9042</name>
</gene>
<dbReference type="Proteomes" id="UP000198688">
    <property type="component" value="Chromosome I"/>
</dbReference>
<evidence type="ECO:0000313" key="2">
    <source>
        <dbReference type="Proteomes" id="UP000198688"/>
    </source>
</evidence>
<protein>
    <submittedName>
        <fullName evidence="1">Uncharacterized protein</fullName>
    </submittedName>
</protein>
<dbReference type="STRING" id="113562.SAMN04489716_9042"/>
<organism evidence="1 2">
    <name type="scientific">Actinoplanes derwentensis</name>
    <dbReference type="NCBI Taxonomy" id="113562"/>
    <lineage>
        <taxon>Bacteria</taxon>
        <taxon>Bacillati</taxon>
        <taxon>Actinomycetota</taxon>
        <taxon>Actinomycetes</taxon>
        <taxon>Micromonosporales</taxon>
        <taxon>Micromonosporaceae</taxon>
        <taxon>Actinoplanes</taxon>
    </lineage>
</organism>